<protein>
    <submittedName>
        <fullName evidence="3">Helix-turn-helix domain-containing protein</fullName>
    </submittedName>
</protein>
<dbReference type="InterPro" id="IPR011991">
    <property type="entry name" value="ArsR-like_HTH"/>
</dbReference>
<gene>
    <name evidence="3" type="ORF">RM779_15600</name>
</gene>
<feature type="region of interest" description="Disordered" evidence="1">
    <location>
        <begin position="1"/>
        <end position="20"/>
    </location>
</feature>
<organism evidence="3 4">
    <name type="scientific">Streptomyces johnsoniae</name>
    <dbReference type="NCBI Taxonomy" id="3075532"/>
    <lineage>
        <taxon>Bacteria</taxon>
        <taxon>Bacillati</taxon>
        <taxon>Actinomycetota</taxon>
        <taxon>Actinomycetes</taxon>
        <taxon>Kitasatosporales</taxon>
        <taxon>Streptomycetaceae</taxon>
        <taxon>Streptomyces</taxon>
    </lineage>
</organism>
<dbReference type="InterPro" id="IPR036390">
    <property type="entry name" value="WH_DNA-bd_sf"/>
</dbReference>
<dbReference type="SMART" id="SM00418">
    <property type="entry name" value="HTH_ARSR"/>
    <property type="match status" value="1"/>
</dbReference>
<evidence type="ECO:0000256" key="1">
    <source>
        <dbReference type="SAM" id="MobiDB-lite"/>
    </source>
</evidence>
<dbReference type="SUPFAM" id="SSF46785">
    <property type="entry name" value="Winged helix' DNA-binding domain"/>
    <property type="match status" value="1"/>
</dbReference>
<feature type="domain" description="HTH arsR-type" evidence="2">
    <location>
        <begin position="28"/>
        <end position="120"/>
    </location>
</feature>
<dbReference type="CDD" id="cd00090">
    <property type="entry name" value="HTH_ARSR"/>
    <property type="match status" value="1"/>
</dbReference>
<proteinExistence type="predicted"/>
<accession>A0ABU2S4U1</accession>
<name>A0ABU2S4U1_9ACTN</name>
<evidence type="ECO:0000313" key="3">
    <source>
        <dbReference type="EMBL" id="MDT0444008.1"/>
    </source>
</evidence>
<dbReference type="Proteomes" id="UP001183615">
    <property type="component" value="Unassembled WGS sequence"/>
</dbReference>
<sequence length="211" mass="23450">MENDNEPAAPEPSAGPFAQSHIRLTDPKALRAYNHPTRMQLVGLLRLRGPLTATEAAQLTGQSVASCSYHLRMLAKYGLVEEDASGTGRQKPWRATARYTSWPEHSDDPAVAEASAALTTAVAEHWFERVLRAIETRGTLPREWQEAEEFSDEVLFLLPAELKELRADITALLDRYADRADPARRPEGALPVEFLRIAYARQEGEDGGDSR</sequence>
<dbReference type="RefSeq" id="WP_311618294.1">
    <property type="nucleotide sequence ID" value="NZ_JAVREV010000007.1"/>
</dbReference>
<dbReference type="InterPro" id="IPR036388">
    <property type="entry name" value="WH-like_DNA-bd_sf"/>
</dbReference>
<reference evidence="4" key="1">
    <citation type="submission" date="2023-07" db="EMBL/GenBank/DDBJ databases">
        <title>30 novel species of actinomycetes from the DSMZ collection.</title>
        <authorList>
            <person name="Nouioui I."/>
        </authorList>
    </citation>
    <scope>NUCLEOTIDE SEQUENCE [LARGE SCALE GENOMIC DNA]</scope>
    <source>
        <strain evidence="4">DSM 41886</strain>
    </source>
</reference>
<dbReference type="InterPro" id="IPR001845">
    <property type="entry name" value="HTH_ArsR_DNA-bd_dom"/>
</dbReference>
<keyword evidence="4" id="KW-1185">Reference proteome</keyword>
<dbReference type="Pfam" id="PF12840">
    <property type="entry name" value="HTH_20"/>
    <property type="match status" value="1"/>
</dbReference>
<dbReference type="EMBL" id="JAVREV010000007">
    <property type="protein sequence ID" value="MDT0444008.1"/>
    <property type="molecule type" value="Genomic_DNA"/>
</dbReference>
<evidence type="ECO:0000313" key="4">
    <source>
        <dbReference type="Proteomes" id="UP001183615"/>
    </source>
</evidence>
<evidence type="ECO:0000259" key="2">
    <source>
        <dbReference type="SMART" id="SM00418"/>
    </source>
</evidence>
<dbReference type="Gene3D" id="1.10.10.10">
    <property type="entry name" value="Winged helix-like DNA-binding domain superfamily/Winged helix DNA-binding domain"/>
    <property type="match status" value="1"/>
</dbReference>
<comment type="caution">
    <text evidence="3">The sequence shown here is derived from an EMBL/GenBank/DDBJ whole genome shotgun (WGS) entry which is preliminary data.</text>
</comment>